<dbReference type="CDD" id="cd12107">
    <property type="entry name" value="Hemerythrin"/>
    <property type="match status" value="1"/>
</dbReference>
<evidence type="ECO:0000313" key="5">
    <source>
        <dbReference type="EMBL" id="UYP48654.1"/>
    </source>
</evidence>
<evidence type="ECO:0000259" key="4">
    <source>
        <dbReference type="Pfam" id="PF01814"/>
    </source>
</evidence>
<dbReference type="PANTHER" id="PTHR37164">
    <property type="entry name" value="BACTERIOHEMERYTHRIN"/>
    <property type="match status" value="1"/>
</dbReference>
<keyword evidence="2" id="KW-0479">Metal-binding</keyword>
<protein>
    <submittedName>
        <fullName evidence="5">Bacteriohemerythrin</fullName>
    </submittedName>
</protein>
<dbReference type="EMBL" id="CP104013">
    <property type="protein sequence ID" value="UYP48654.1"/>
    <property type="molecule type" value="Genomic_DNA"/>
</dbReference>
<keyword evidence="6" id="KW-1185">Reference proteome</keyword>
<sequence>MSFQWSEDISVNVRRFDYQHQKLLELFDQIGEQISHCSEFSDFDYLFEELREYANYHFQSEEKVLKDANYPHIGKQIIHHNNFLKKIDEFRGKFACDKDFIGDDVKIFLRNWFYHHVKTVDKQYGDFLNALDIF</sequence>
<dbReference type="Proteomes" id="UP001208689">
    <property type="component" value="Chromosome"/>
</dbReference>
<gene>
    <name evidence="5" type="ORF">NEF87_004939</name>
</gene>
<dbReference type="Pfam" id="PF01814">
    <property type="entry name" value="Hemerythrin"/>
    <property type="match status" value="1"/>
</dbReference>
<dbReference type="NCBIfam" id="TIGR02481">
    <property type="entry name" value="hemeryth_dom"/>
    <property type="match status" value="1"/>
</dbReference>
<accession>A0ABY6HYP4</accession>
<organism evidence="5 6">
    <name type="scientific">Candidatus Lokiarchaeum ossiferum</name>
    <dbReference type="NCBI Taxonomy" id="2951803"/>
    <lineage>
        <taxon>Archaea</taxon>
        <taxon>Promethearchaeati</taxon>
        <taxon>Promethearchaeota</taxon>
        <taxon>Promethearchaeia</taxon>
        <taxon>Promethearchaeales</taxon>
        <taxon>Promethearchaeaceae</taxon>
        <taxon>Candidatus Lokiarchaeum</taxon>
    </lineage>
</organism>
<evidence type="ECO:0000313" key="6">
    <source>
        <dbReference type="Proteomes" id="UP001208689"/>
    </source>
</evidence>
<keyword evidence="3" id="KW-0408">Iron</keyword>
<dbReference type="InterPro" id="IPR035938">
    <property type="entry name" value="Hemerythrin-like_sf"/>
</dbReference>
<evidence type="ECO:0000256" key="1">
    <source>
        <dbReference type="ARBA" id="ARBA00010587"/>
    </source>
</evidence>
<evidence type="ECO:0000256" key="3">
    <source>
        <dbReference type="ARBA" id="ARBA00023004"/>
    </source>
</evidence>
<reference evidence="5" key="1">
    <citation type="submission" date="2022-09" db="EMBL/GenBank/DDBJ databases">
        <title>Actin cytoskeleton and complex cell architecture in an #Asgard archaeon.</title>
        <authorList>
            <person name="Ponce Toledo R.I."/>
            <person name="Schleper C."/>
            <person name="Rodrigues Oliveira T."/>
            <person name="Wollweber F."/>
            <person name="Xu J."/>
            <person name="Rittmann S."/>
            <person name="Klingl A."/>
            <person name="Pilhofer M."/>
        </authorList>
    </citation>
    <scope>NUCLEOTIDE SEQUENCE</scope>
    <source>
        <strain evidence="5">B-35</strain>
    </source>
</reference>
<dbReference type="Gene3D" id="1.20.120.50">
    <property type="entry name" value="Hemerythrin-like"/>
    <property type="match status" value="1"/>
</dbReference>
<name>A0ABY6HYP4_9ARCH</name>
<evidence type="ECO:0000256" key="2">
    <source>
        <dbReference type="ARBA" id="ARBA00022723"/>
    </source>
</evidence>
<dbReference type="SUPFAM" id="SSF47188">
    <property type="entry name" value="Hemerythrin-like"/>
    <property type="match status" value="1"/>
</dbReference>
<feature type="domain" description="Hemerythrin-like" evidence="4">
    <location>
        <begin position="13"/>
        <end position="124"/>
    </location>
</feature>
<proteinExistence type="inferred from homology"/>
<dbReference type="InterPro" id="IPR012827">
    <property type="entry name" value="Hemerythrin_metal-bd"/>
</dbReference>
<dbReference type="InterPro" id="IPR050669">
    <property type="entry name" value="Hemerythrin"/>
</dbReference>
<dbReference type="PANTHER" id="PTHR37164:SF1">
    <property type="entry name" value="BACTERIOHEMERYTHRIN"/>
    <property type="match status" value="1"/>
</dbReference>
<dbReference type="NCBIfam" id="NF033749">
    <property type="entry name" value="bact_hemeryth"/>
    <property type="match status" value="1"/>
</dbReference>
<comment type="similarity">
    <text evidence="1">Belongs to the hemerythrin family.</text>
</comment>
<dbReference type="InterPro" id="IPR012312">
    <property type="entry name" value="Hemerythrin-like"/>
</dbReference>